<dbReference type="EMBL" id="CP007739">
    <property type="protein sequence ID" value="AIE60173.1"/>
    <property type="molecule type" value="Genomic_DNA"/>
</dbReference>
<proteinExistence type="predicted"/>
<dbReference type="Pfam" id="PF03060">
    <property type="entry name" value="NMO"/>
    <property type="match status" value="1"/>
</dbReference>
<evidence type="ECO:0000313" key="1">
    <source>
        <dbReference type="EMBL" id="AIE60173.1"/>
    </source>
</evidence>
<dbReference type="PANTHER" id="PTHR42747">
    <property type="entry name" value="NITRONATE MONOOXYGENASE-RELATED"/>
    <property type="match status" value="1"/>
</dbReference>
<organism evidence="1 2">
    <name type="scientific">Bacillus methanolicus (strain MGA3 / ATCC 53907)</name>
    <dbReference type="NCBI Taxonomy" id="796606"/>
    <lineage>
        <taxon>Bacteria</taxon>
        <taxon>Bacillati</taxon>
        <taxon>Bacillota</taxon>
        <taxon>Bacilli</taxon>
        <taxon>Bacillales</taxon>
        <taxon>Bacillaceae</taxon>
        <taxon>Bacillus</taxon>
    </lineage>
</organism>
<name>I3E8T8_BACMM</name>
<dbReference type="Gene3D" id="3.20.20.70">
    <property type="entry name" value="Aldolase class I"/>
    <property type="match status" value="1"/>
</dbReference>
<dbReference type="GO" id="GO:0018580">
    <property type="term" value="F:nitronate monooxygenase activity"/>
    <property type="evidence" value="ECO:0007669"/>
    <property type="project" value="TreeGrafter"/>
</dbReference>
<accession>I3E8T8</accession>
<protein>
    <submittedName>
        <fullName evidence="1">Uncharacterized protein</fullName>
    </submittedName>
</protein>
<dbReference type="eggNOG" id="COG2070">
    <property type="taxonomic scope" value="Bacteria"/>
</dbReference>
<dbReference type="AlphaFoldDB" id="I3E8T8"/>
<gene>
    <name evidence="1" type="ORF">BMMGA3_08865</name>
</gene>
<sequence length="78" mass="8355">MKRNGIAILAGSISDGKDIAAAEALGADFVYMGTRFIAAEESLASKEYQNMLIDSTIEDLIYTDAFSGVNANYLMPSI</sequence>
<dbReference type="HOGENOM" id="CLU_2614658_0_0_9"/>
<dbReference type="STRING" id="796606.BMMGA3_08865"/>
<evidence type="ECO:0000313" key="2">
    <source>
        <dbReference type="Proteomes" id="UP000027602"/>
    </source>
</evidence>
<dbReference type="SUPFAM" id="SSF51412">
    <property type="entry name" value="Inosine monophosphate dehydrogenase (IMPDH)"/>
    <property type="match status" value="1"/>
</dbReference>
<dbReference type="InterPro" id="IPR013785">
    <property type="entry name" value="Aldolase_TIM"/>
</dbReference>
<dbReference type="RefSeq" id="WP_004434364.1">
    <property type="nucleotide sequence ID" value="NZ_ADWW01000002.1"/>
</dbReference>
<dbReference type="Proteomes" id="UP000027602">
    <property type="component" value="Chromosome"/>
</dbReference>
<reference evidence="1 2" key="1">
    <citation type="journal article" date="2015" name="BMC Genomics">
        <title>Transcriptome analysis of thermophilic methylotrophic Bacillus methanolicus MGA3 using RNA-sequencing provides detailed insights into its previously uncharted transcriptional landscape.</title>
        <authorList>
            <person name="Irla M."/>
            <person name="Neshat A."/>
            <person name="Brautaset T."/>
            <person name="Ruckert C."/>
            <person name="Kalinowski J."/>
            <person name="Wendisch V.F."/>
        </authorList>
    </citation>
    <scope>NUCLEOTIDE SEQUENCE [LARGE SCALE GENOMIC DNA]</scope>
    <source>
        <strain evidence="2">MGA3 / ATCC 53907</strain>
    </source>
</reference>
<dbReference type="PANTHER" id="PTHR42747:SF4">
    <property type="entry name" value="BLR1330 PROTEIN"/>
    <property type="match status" value="1"/>
</dbReference>
<keyword evidence="2" id="KW-1185">Reference proteome</keyword>
<dbReference type="KEGG" id="bmet:BMMGA3_08865"/>